<keyword evidence="2" id="KW-0328">Glycosyltransferase</keyword>
<dbReference type="AlphaFoldDB" id="A0A3Q7HV93"/>
<dbReference type="PANTHER" id="PTHR48047">
    <property type="entry name" value="GLYCOSYLTRANSFERASE"/>
    <property type="match status" value="1"/>
</dbReference>
<dbReference type="PANTHER" id="PTHR48047:SF186">
    <property type="entry name" value="UDP-GLYCOSYLTRANSFERASE 73C2-LIKE"/>
    <property type="match status" value="1"/>
</dbReference>
<sequence>MACESRLEELNFVLVPLLAVSHIIPMVDIAKLLAQRGVIVTLVMTPLNAMRFTAAIDRAIDSGLLIRVLHLRFPAKEAGLPEGCESVDLLPGLAYRRNFFTAIDMLQDQAEKLLQEIQPKPSCIISDMHIAWTAETADKFQIPRIIFDGMSCFNQLCMHNLYIMKDQNRIPESGHFVIPDLPDTIEVTKVQLPGAFNPPPLHVQDFRDKIRAAEISAYGVIINTFAELEENYVDEFRKLKNGRAWCVGPLSLCNNESLDKAQRGNMTSFDEEERLKKWLDSWQPESVVYACLGSLSQTTVVQFAELALGLEASGYPFILVVKSGERQAPIEEWISENGFEERIKERGLLIRGWAPQVVILSHPAIGGFLTHCGWNSSLEGISAGVPMITWPLFAEQFLNERFLVHVLKTGVSVGSQEVVHFGEEEKYEVQVSKEEVTKAIKEVMDKEKKANNRRIRAKEVREMAKKAIEEGGSSHLSLTLLIKEMVTETELNFVLIPLLAASHIIPMVDMAKLLAGRGVTVTLVMTPLNAIRFTAVIDRVIGSGLLIRVLELQFPAKEVGLPEGCESADLLPALAFRRNFFAAIDMLQDQAEKLLEQMKPKPSCIICDTHIAWTAETADKFQIPRIIFDGMSCFTQLCMHNLYVMKDKNEIPESGPFVIPDLPDRIEVSKGQLPGAFNPGKHCIQDIRDKIRAAETRAYGVVINTFEELEERYVDEFRKLRNGRVWCIGPLSLCNNDNLDKAQRGNKTSVDKEDSLNKWLDSWQPESVVYACLGSLGRITIVQFVELALGLEESGCPFILVIKTGEGQAPIEDWILKNRFEKRTKERGLLIRGWAPQVLILSHPAIGGFLTHCGWNSTLEGITANVPMITWPLFSEQFLNERFLVHVLKTGVSVGCQGVMHLGEEEKPEVQVNKEEVTKAIKKVMNKEKEGNDRRKRAKEVGQIAKKAIENDGSSHLSLILLIKEIQEFQLNKS</sequence>
<accession>A0A3Q7HV93</accession>
<reference evidence="4" key="1">
    <citation type="journal article" date="2012" name="Nature">
        <title>The tomato genome sequence provides insights into fleshy fruit evolution.</title>
        <authorList>
            <consortium name="Tomato Genome Consortium"/>
        </authorList>
    </citation>
    <scope>NUCLEOTIDE SEQUENCE [LARGE SCALE GENOMIC DNA]</scope>
    <source>
        <strain evidence="4">cv. Heinz 1706</strain>
    </source>
</reference>
<dbReference type="InParanoid" id="A0A3Q7HV93"/>
<dbReference type="InterPro" id="IPR035595">
    <property type="entry name" value="UDP_glycos_trans_CS"/>
</dbReference>
<dbReference type="GO" id="GO:0035251">
    <property type="term" value="F:UDP-glucosyltransferase activity"/>
    <property type="evidence" value="ECO:0000318"/>
    <property type="project" value="GO_Central"/>
</dbReference>
<reference evidence="4" key="2">
    <citation type="submission" date="2019-01" db="UniProtKB">
        <authorList>
            <consortium name="EnsemblPlants"/>
        </authorList>
    </citation>
    <scope>IDENTIFICATION</scope>
    <source>
        <strain evidence="4">cv. Heinz 1706</strain>
    </source>
</reference>
<dbReference type="FunFam" id="3.40.50.2000:FF:000047">
    <property type="entry name" value="Glycosyltransferase"/>
    <property type="match status" value="2"/>
</dbReference>
<protein>
    <recommendedName>
        <fullName evidence="6">UDP-glycosyltransferases domain-containing protein</fullName>
    </recommendedName>
</protein>
<dbReference type="Proteomes" id="UP000004994">
    <property type="component" value="Chromosome 6"/>
</dbReference>
<keyword evidence="3" id="KW-0808">Transferase</keyword>
<dbReference type="InterPro" id="IPR002213">
    <property type="entry name" value="UDP_glucos_trans"/>
</dbReference>
<comment type="similarity">
    <text evidence="1">Belongs to the UDP-glycosyltransferase family.</text>
</comment>
<name>A0A3Q7HV93_SOLLC</name>
<evidence type="ECO:0008006" key="6">
    <source>
        <dbReference type="Google" id="ProtNLM"/>
    </source>
</evidence>
<evidence type="ECO:0000313" key="4">
    <source>
        <dbReference type="EnsemblPlants" id="Solyc06g072870.2.1"/>
    </source>
</evidence>
<dbReference type="Gene3D" id="3.40.50.2000">
    <property type="entry name" value="Glycogen Phosphorylase B"/>
    <property type="match status" value="4"/>
</dbReference>
<proteinExistence type="inferred from homology"/>
<dbReference type="EnsemblPlants" id="Solyc06g072870.2.1">
    <property type="protein sequence ID" value="Solyc06g072870.2.1"/>
    <property type="gene ID" value="Solyc06g072870.2"/>
</dbReference>
<evidence type="ECO:0000256" key="3">
    <source>
        <dbReference type="ARBA" id="ARBA00022679"/>
    </source>
</evidence>
<dbReference type="SUPFAM" id="SSF53756">
    <property type="entry name" value="UDP-Glycosyltransferase/glycogen phosphorylase"/>
    <property type="match status" value="2"/>
</dbReference>
<dbReference type="PaxDb" id="4081-Solyc06g072870.1.1"/>
<dbReference type="PROSITE" id="PS00375">
    <property type="entry name" value="UDPGT"/>
    <property type="match status" value="2"/>
</dbReference>
<dbReference type="Gramene" id="Solyc06g072870.2.1">
    <property type="protein sequence ID" value="Solyc06g072870.2.1"/>
    <property type="gene ID" value="Solyc06g072870.2"/>
</dbReference>
<evidence type="ECO:0000256" key="1">
    <source>
        <dbReference type="ARBA" id="ARBA00009995"/>
    </source>
</evidence>
<evidence type="ECO:0000313" key="5">
    <source>
        <dbReference type="Proteomes" id="UP000004994"/>
    </source>
</evidence>
<keyword evidence="5" id="KW-1185">Reference proteome</keyword>
<dbReference type="FunFam" id="3.40.50.2000:FF:000071">
    <property type="entry name" value="Glycosyltransferase"/>
    <property type="match status" value="2"/>
</dbReference>
<organism evidence="4">
    <name type="scientific">Solanum lycopersicum</name>
    <name type="common">Tomato</name>
    <name type="synonym">Lycopersicon esculentum</name>
    <dbReference type="NCBI Taxonomy" id="4081"/>
    <lineage>
        <taxon>Eukaryota</taxon>
        <taxon>Viridiplantae</taxon>
        <taxon>Streptophyta</taxon>
        <taxon>Embryophyta</taxon>
        <taxon>Tracheophyta</taxon>
        <taxon>Spermatophyta</taxon>
        <taxon>Magnoliopsida</taxon>
        <taxon>eudicotyledons</taxon>
        <taxon>Gunneridae</taxon>
        <taxon>Pentapetalae</taxon>
        <taxon>asterids</taxon>
        <taxon>lamiids</taxon>
        <taxon>Solanales</taxon>
        <taxon>Solanaceae</taxon>
        <taxon>Solanoideae</taxon>
        <taxon>Solaneae</taxon>
        <taxon>Solanum</taxon>
        <taxon>Solanum subgen. Lycopersicon</taxon>
    </lineage>
</organism>
<dbReference type="STRING" id="4081.A0A3Q7HV93"/>
<dbReference type="OMA" id="VDMIQSR"/>
<evidence type="ECO:0000256" key="2">
    <source>
        <dbReference type="ARBA" id="ARBA00022676"/>
    </source>
</evidence>
<dbReference type="SMR" id="A0A3Q7HV93"/>
<dbReference type="Pfam" id="PF00201">
    <property type="entry name" value="UDPGT"/>
    <property type="match status" value="2"/>
</dbReference>
<dbReference type="CDD" id="cd03784">
    <property type="entry name" value="GT1_Gtf-like"/>
    <property type="match status" value="2"/>
</dbReference>